<evidence type="ECO:0000256" key="4">
    <source>
        <dbReference type="ARBA" id="ARBA00023163"/>
    </source>
</evidence>
<dbReference type="GO" id="GO:0006352">
    <property type="term" value="P:DNA-templated transcription initiation"/>
    <property type="evidence" value="ECO:0007669"/>
    <property type="project" value="InterPro"/>
</dbReference>
<dbReference type="eggNOG" id="COG1595">
    <property type="taxonomic scope" value="Bacteria"/>
</dbReference>
<organism evidence="7 8">
    <name type="scientific">Peptostreptococcus stomatis DSM 17678</name>
    <dbReference type="NCBI Taxonomy" id="596315"/>
    <lineage>
        <taxon>Bacteria</taxon>
        <taxon>Bacillati</taxon>
        <taxon>Bacillota</taxon>
        <taxon>Clostridia</taxon>
        <taxon>Peptostreptococcales</taxon>
        <taxon>Peptostreptococcaceae</taxon>
        <taxon>Peptostreptococcus</taxon>
    </lineage>
</organism>
<accession>E0E3K4</accession>
<evidence type="ECO:0000313" key="7">
    <source>
        <dbReference type="EMBL" id="EFM64502.1"/>
    </source>
</evidence>
<dbReference type="RefSeq" id="WP_007789775.1">
    <property type="nucleotide sequence ID" value="NZ_ADGQ01000057.1"/>
</dbReference>
<dbReference type="Gene3D" id="1.10.1740.10">
    <property type="match status" value="1"/>
</dbReference>
<evidence type="ECO:0000256" key="3">
    <source>
        <dbReference type="ARBA" id="ARBA00023082"/>
    </source>
</evidence>
<keyword evidence="4" id="KW-0804">Transcription</keyword>
<dbReference type="PANTHER" id="PTHR43133:SF46">
    <property type="entry name" value="RNA POLYMERASE SIGMA-70 FACTOR ECF SUBFAMILY"/>
    <property type="match status" value="1"/>
</dbReference>
<sequence length="170" mass="20153">MKNTDFEQIYKKYHKNLLVYALSLCGDYELAQSLVQVTFAKAYLSYREGGSLKFWLSKVLKNEFINHIRHSSRYVDDPDLIFERLSGPDNPLDILIKEESMREVAHGITLLPKNYRVVLMYTIYMQLKDEEIADIMNTSPANIRKIRSRARQRLKEILIERKWGDKYEED</sequence>
<evidence type="ECO:0000259" key="5">
    <source>
        <dbReference type="Pfam" id="PF04542"/>
    </source>
</evidence>
<dbReference type="InterPro" id="IPR036388">
    <property type="entry name" value="WH-like_DNA-bd_sf"/>
</dbReference>
<dbReference type="GeneID" id="84800844"/>
<evidence type="ECO:0000256" key="2">
    <source>
        <dbReference type="ARBA" id="ARBA00023015"/>
    </source>
</evidence>
<dbReference type="EMBL" id="ADGQ01000057">
    <property type="protein sequence ID" value="EFM64502.1"/>
    <property type="molecule type" value="Genomic_DNA"/>
</dbReference>
<dbReference type="GO" id="GO:0003677">
    <property type="term" value="F:DNA binding"/>
    <property type="evidence" value="ECO:0007669"/>
    <property type="project" value="InterPro"/>
</dbReference>
<dbReference type="SUPFAM" id="SSF88946">
    <property type="entry name" value="Sigma2 domain of RNA polymerase sigma factors"/>
    <property type="match status" value="1"/>
</dbReference>
<dbReference type="NCBIfam" id="TIGR02937">
    <property type="entry name" value="sigma70-ECF"/>
    <property type="match status" value="1"/>
</dbReference>
<comment type="similarity">
    <text evidence="1">Belongs to the sigma-70 factor family. ECF subfamily.</text>
</comment>
<keyword evidence="8" id="KW-1185">Reference proteome</keyword>
<dbReference type="Gene3D" id="1.10.10.10">
    <property type="entry name" value="Winged helix-like DNA-binding domain superfamily/Winged helix DNA-binding domain"/>
    <property type="match status" value="1"/>
</dbReference>
<keyword evidence="2" id="KW-0805">Transcription regulation</keyword>
<dbReference type="InterPro" id="IPR007627">
    <property type="entry name" value="RNA_pol_sigma70_r2"/>
</dbReference>
<dbReference type="Pfam" id="PF04542">
    <property type="entry name" value="Sigma70_r2"/>
    <property type="match status" value="1"/>
</dbReference>
<dbReference type="STRING" id="596315.HMPREF0634_0498"/>
<dbReference type="GO" id="GO:0016987">
    <property type="term" value="F:sigma factor activity"/>
    <property type="evidence" value="ECO:0007669"/>
    <property type="project" value="UniProtKB-KW"/>
</dbReference>
<reference evidence="7 8" key="1">
    <citation type="submission" date="2010-08" db="EMBL/GenBank/DDBJ databases">
        <authorList>
            <person name="Harkins D.M."/>
            <person name="Madupu R."/>
            <person name="Durkin A.S."/>
            <person name="Torralba M."/>
            <person name="Methe B."/>
            <person name="Sutton G.G."/>
            <person name="Nelson K.E."/>
        </authorList>
    </citation>
    <scope>NUCLEOTIDE SEQUENCE [LARGE SCALE GENOMIC DNA]</scope>
    <source>
        <strain evidence="7 8">DSM 17678</strain>
    </source>
</reference>
<evidence type="ECO:0000256" key="1">
    <source>
        <dbReference type="ARBA" id="ARBA00010641"/>
    </source>
</evidence>
<feature type="domain" description="RNA polymerase sigma factor 70 region 4 type 2" evidence="6">
    <location>
        <begin position="108"/>
        <end position="154"/>
    </location>
</feature>
<comment type="caution">
    <text evidence="7">The sequence shown here is derived from an EMBL/GenBank/DDBJ whole genome shotgun (WGS) entry which is preliminary data.</text>
</comment>
<protein>
    <submittedName>
        <fullName evidence="7">Sigma-70 region 2</fullName>
    </submittedName>
</protein>
<dbReference type="Proteomes" id="UP000003244">
    <property type="component" value="Unassembled WGS sequence"/>
</dbReference>
<dbReference type="InterPro" id="IPR039425">
    <property type="entry name" value="RNA_pol_sigma-70-like"/>
</dbReference>
<proteinExistence type="inferred from homology"/>
<evidence type="ECO:0000313" key="8">
    <source>
        <dbReference type="Proteomes" id="UP000003244"/>
    </source>
</evidence>
<dbReference type="InterPro" id="IPR013324">
    <property type="entry name" value="RNA_pol_sigma_r3/r4-like"/>
</dbReference>
<gene>
    <name evidence="7" type="ORF">HMPREF0634_0498</name>
</gene>
<dbReference type="InterPro" id="IPR014284">
    <property type="entry name" value="RNA_pol_sigma-70_dom"/>
</dbReference>
<dbReference type="Pfam" id="PF08281">
    <property type="entry name" value="Sigma70_r4_2"/>
    <property type="match status" value="1"/>
</dbReference>
<name>E0E3K4_9FIRM</name>
<keyword evidence="3" id="KW-0731">Sigma factor</keyword>
<dbReference type="InterPro" id="IPR013249">
    <property type="entry name" value="RNA_pol_sigma70_r4_t2"/>
</dbReference>
<dbReference type="InterPro" id="IPR013325">
    <property type="entry name" value="RNA_pol_sigma_r2"/>
</dbReference>
<dbReference type="SUPFAM" id="SSF88659">
    <property type="entry name" value="Sigma3 and sigma4 domains of RNA polymerase sigma factors"/>
    <property type="match status" value="1"/>
</dbReference>
<evidence type="ECO:0000259" key="6">
    <source>
        <dbReference type="Pfam" id="PF08281"/>
    </source>
</evidence>
<feature type="domain" description="RNA polymerase sigma-70 region 2" evidence="5">
    <location>
        <begin position="9"/>
        <end position="73"/>
    </location>
</feature>
<dbReference type="AlphaFoldDB" id="E0E3K4"/>
<dbReference type="PANTHER" id="PTHR43133">
    <property type="entry name" value="RNA POLYMERASE ECF-TYPE SIGMA FACTO"/>
    <property type="match status" value="1"/>
</dbReference>
<dbReference type="OrthoDB" id="9795666at2"/>